<name>A0A450RZJ4_9GAMM</name>
<gene>
    <name evidence="2" type="ORF">BECKDK2373C_GA0170839_100910</name>
</gene>
<sequence>MNNTTKALVLSLTCALVACPHAIRAQPGEDTGTAAALRLAGEQTRDQDLNRETLEEERAHYRKALDAIYENGFIVDLNSAWLRDLVENWDCRFIDASIRELARRREEVQARLDFVKTRCRAAASQTPAVRSVCTNAINENTALLDRFDRMKKQYAAQCPSPTPNEPDSTP</sequence>
<dbReference type="PROSITE" id="PS51257">
    <property type="entry name" value="PROKAR_LIPOPROTEIN"/>
    <property type="match status" value="1"/>
</dbReference>
<reference evidence="2" key="1">
    <citation type="submission" date="2019-02" db="EMBL/GenBank/DDBJ databases">
        <authorList>
            <person name="Gruber-Vodicka R. H."/>
            <person name="Seah K. B. B."/>
        </authorList>
    </citation>
    <scope>NUCLEOTIDE SEQUENCE</scope>
    <source>
        <strain evidence="2">BECK_DK161</strain>
    </source>
</reference>
<protein>
    <recommendedName>
        <fullName evidence="3">Lysozyme inhibitor LprI N-terminal domain-containing protein</fullName>
    </recommendedName>
</protein>
<feature type="signal peptide" evidence="1">
    <location>
        <begin position="1"/>
        <end position="25"/>
    </location>
</feature>
<evidence type="ECO:0000313" key="2">
    <source>
        <dbReference type="EMBL" id="VFJ44687.1"/>
    </source>
</evidence>
<evidence type="ECO:0000256" key="1">
    <source>
        <dbReference type="SAM" id="SignalP"/>
    </source>
</evidence>
<keyword evidence="1" id="KW-0732">Signal</keyword>
<dbReference type="EMBL" id="CAADEY010000009">
    <property type="protein sequence ID" value="VFJ44687.1"/>
    <property type="molecule type" value="Genomic_DNA"/>
</dbReference>
<organism evidence="2">
    <name type="scientific">Candidatus Kentrum sp. DK</name>
    <dbReference type="NCBI Taxonomy" id="2126562"/>
    <lineage>
        <taxon>Bacteria</taxon>
        <taxon>Pseudomonadati</taxon>
        <taxon>Pseudomonadota</taxon>
        <taxon>Gammaproteobacteria</taxon>
        <taxon>Candidatus Kentrum</taxon>
    </lineage>
</organism>
<dbReference type="AlphaFoldDB" id="A0A450RZJ4"/>
<proteinExistence type="predicted"/>
<evidence type="ECO:0008006" key="3">
    <source>
        <dbReference type="Google" id="ProtNLM"/>
    </source>
</evidence>
<feature type="chain" id="PRO_5019156417" description="Lysozyme inhibitor LprI N-terminal domain-containing protein" evidence="1">
    <location>
        <begin position="26"/>
        <end position="170"/>
    </location>
</feature>
<accession>A0A450RZJ4</accession>